<name>A0A250FRK8_9FLAO</name>
<dbReference type="InterPro" id="IPR033985">
    <property type="entry name" value="SusD-like_N"/>
</dbReference>
<organism evidence="2 3">
    <name type="scientific">Capnocytophaga gingivalis</name>
    <dbReference type="NCBI Taxonomy" id="1017"/>
    <lineage>
        <taxon>Bacteria</taxon>
        <taxon>Pseudomonadati</taxon>
        <taxon>Bacteroidota</taxon>
        <taxon>Flavobacteriia</taxon>
        <taxon>Flavobacteriales</taxon>
        <taxon>Flavobacteriaceae</taxon>
        <taxon>Capnocytophaga</taxon>
    </lineage>
</organism>
<proteinExistence type="predicted"/>
<dbReference type="Proteomes" id="UP000217250">
    <property type="component" value="Chromosome"/>
</dbReference>
<reference evidence="3" key="1">
    <citation type="submission" date="2017-06" db="EMBL/GenBank/DDBJ databases">
        <title>Capnocytophaga spp. assemblies.</title>
        <authorList>
            <person name="Gulvik C.A."/>
        </authorList>
    </citation>
    <scope>NUCLEOTIDE SEQUENCE [LARGE SCALE GENOMIC DNA]</scope>
    <source>
        <strain evidence="3">H1496</strain>
    </source>
</reference>
<dbReference type="GeneID" id="84808423"/>
<evidence type="ECO:0000313" key="3">
    <source>
        <dbReference type="Proteomes" id="UP000217250"/>
    </source>
</evidence>
<feature type="domain" description="SusD-like N-terminal" evidence="1">
    <location>
        <begin position="21"/>
        <end position="226"/>
    </location>
</feature>
<gene>
    <name evidence="2" type="ORF">CGC50_07625</name>
</gene>
<dbReference type="EMBL" id="CP022386">
    <property type="protein sequence ID" value="ATA87035.1"/>
    <property type="molecule type" value="Genomic_DNA"/>
</dbReference>
<dbReference type="GO" id="GO:0009279">
    <property type="term" value="C:cell outer membrane"/>
    <property type="evidence" value="ECO:0007669"/>
    <property type="project" value="UniProtKB-SubCell"/>
</dbReference>
<dbReference type="OrthoDB" id="1147023at2"/>
<dbReference type="InterPro" id="IPR011990">
    <property type="entry name" value="TPR-like_helical_dom_sf"/>
</dbReference>
<accession>A0A250FRK8</accession>
<dbReference type="Gene3D" id="1.25.40.390">
    <property type="match status" value="2"/>
</dbReference>
<dbReference type="KEGG" id="cgh:CGC50_07625"/>
<evidence type="ECO:0000313" key="2">
    <source>
        <dbReference type="EMBL" id="ATA87035.1"/>
    </source>
</evidence>
<dbReference type="SUPFAM" id="SSF48452">
    <property type="entry name" value="TPR-like"/>
    <property type="match status" value="1"/>
</dbReference>
<dbReference type="PROSITE" id="PS51257">
    <property type="entry name" value="PROKAR_LIPOPROTEIN"/>
    <property type="match status" value="1"/>
</dbReference>
<dbReference type="RefSeq" id="WP_095910330.1">
    <property type="nucleotide sequence ID" value="NZ_CAUVLU010000008.1"/>
</dbReference>
<protein>
    <submittedName>
        <fullName evidence="2">Carbohydrate-binding protein</fullName>
    </submittedName>
</protein>
<dbReference type="AlphaFoldDB" id="A0A250FRK8"/>
<evidence type="ECO:0000259" key="1">
    <source>
        <dbReference type="Pfam" id="PF14322"/>
    </source>
</evidence>
<dbReference type="Pfam" id="PF14322">
    <property type="entry name" value="SusD-like_3"/>
    <property type="match status" value="1"/>
</dbReference>
<sequence length="510" mass="58455">MRRNKIPLILMLLLSVVACDKYLDKDPDSRVTVDSADKVQKLLVSAYPTSTPAVVTEFSSDNIDDIGATNAKTLSFIEELVYWHKDMHEYKYIDGLRTLWEDHYGAIYHANTALEAITKLGDSPQLRAAKGEALVARAYAHFVLVNLFGKPYNAQTSTTDLGIPYIDFPINNFRAERPRNTVAEVYQYIEKDLTEGLPLLDDTYYKVPKMHFNKKAAYAFAARFYLYYTQWAKAEQMATEVLGDTPTNLRNWIAFQALGNNDPHAKEYTREGVEANLMLASVSSYARRFIDGQTVGRFAHSRGTAVRETFRDANNLWTNNYKDKQYESFRVDASKYIYTKYPTYTGNNTQIVLFTTDETLLVRAEARILQKNYTGAVADLNLFAKAYFMDEPQFTMSQIVSGYQNIPYSSYDPTSKLSHATQKKRLSPEFTIDNDQENLLHFLLQCRRLLTLGEGLRWYDIRRYGIEIHRHQMDIDGNAHIVEVLTKEDNRRTLPIPVDVAAAGMTQNPR</sequence>